<accession>A0A3P7IUN4</accession>
<dbReference type="InterPro" id="IPR046348">
    <property type="entry name" value="SIS_dom_sf"/>
</dbReference>
<sequence>MSLCRDPKFQDLKSFVEVNEKDRLSIYEQLLNDPERFNKYTRTIDTPDGTVLFDFSKHRISDTTFEKLMELVRPVYHVCRCNECGKLFPFQH</sequence>
<organism evidence="1 2">
    <name type="scientific">Strongylus vulgaris</name>
    <name type="common">Blood worm</name>
    <dbReference type="NCBI Taxonomy" id="40348"/>
    <lineage>
        <taxon>Eukaryota</taxon>
        <taxon>Metazoa</taxon>
        <taxon>Ecdysozoa</taxon>
        <taxon>Nematoda</taxon>
        <taxon>Chromadorea</taxon>
        <taxon>Rhabditida</taxon>
        <taxon>Rhabditina</taxon>
        <taxon>Rhabditomorpha</taxon>
        <taxon>Strongyloidea</taxon>
        <taxon>Strongylidae</taxon>
        <taxon>Strongylus</taxon>
    </lineage>
</organism>
<dbReference type="Gene3D" id="3.40.50.10490">
    <property type="entry name" value="Glucose-6-phosphate isomerase like protein, domain 1"/>
    <property type="match status" value="1"/>
</dbReference>
<dbReference type="OrthoDB" id="5831190at2759"/>
<name>A0A3P7IUN4_STRVU</name>
<reference evidence="1 2" key="1">
    <citation type="submission" date="2018-11" db="EMBL/GenBank/DDBJ databases">
        <authorList>
            <consortium name="Pathogen Informatics"/>
        </authorList>
    </citation>
    <scope>NUCLEOTIDE SEQUENCE [LARGE SCALE GENOMIC DNA]</scope>
</reference>
<dbReference type="Proteomes" id="UP000270094">
    <property type="component" value="Unassembled WGS sequence"/>
</dbReference>
<dbReference type="GO" id="GO:1901135">
    <property type="term" value="P:carbohydrate derivative metabolic process"/>
    <property type="evidence" value="ECO:0007669"/>
    <property type="project" value="InterPro"/>
</dbReference>
<proteinExistence type="predicted"/>
<gene>
    <name evidence="1" type="ORF">SVUK_LOCUS8854</name>
</gene>
<evidence type="ECO:0000313" key="1">
    <source>
        <dbReference type="EMBL" id="VDM73856.1"/>
    </source>
</evidence>
<dbReference type="GO" id="GO:0097367">
    <property type="term" value="F:carbohydrate derivative binding"/>
    <property type="evidence" value="ECO:0007669"/>
    <property type="project" value="InterPro"/>
</dbReference>
<dbReference type="AlphaFoldDB" id="A0A3P7IUN4"/>
<dbReference type="EMBL" id="UYYB01032766">
    <property type="protein sequence ID" value="VDM73856.1"/>
    <property type="molecule type" value="Genomic_DNA"/>
</dbReference>
<evidence type="ECO:0000313" key="2">
    <source>
        <dbReference type="Proteomes" id="UP000270094"/>
    </source>
</evidence>
<protein>
    <submittedName>
        <fullName evidence="1">Uncharacterized protein</fullName>
    </submittedName>
</protein>
<dbReference type="SUPFAM" id="SSF53697">
    <property type="entry name" value="SIS domain"/>
    <property type="match status" value="1"/>
</dbReference>
<keyword evidence="2" id="KW-1185">Reference proteome</keyword>